<evidence type="ECO:0000256" key="6">
    <source>
        <dbReference type="ARBA" id="ARBA00023136"/>
    </source>
</evidence>
<evidence type="ECO:0000256" key="2">
    <source>
        <dbReference type="ARBA" id="ARBA00007104"/>
    </source>
</evidence>
<keyword evidence="6 7" id="KW-0472">Membrane</keyword>
<dbReference type="SMART" id="SM01190">
    <property type="entry name" value="EMP24_GP25L"/>
    <property type="match status" value="1"/>
</dbReference>
<dbReference type="EMBL" id="HACM01008637">
    <property type="protein sequence ID" value="CRZ09079.1"/>
    <property type="molecule type" value="Transcribed_RNA"/>
</dbReference>
<evidence type="ECO:0000259" key="9">
    <source>
        <dbReference type="SMART" id="SM01190"/>
    </source>
</evidence>
<dbReference type="PANTHER" id="PTHR22811">
    <property type="entry name" value="TRANSMEMBRANE EMP24 DOMAIN-CONTAINING PROTEIN"/>
    <property type="match status" value="1"/>
</dbReference>
<feature type="transmembrane region" description="Helical" evidence="7">
    <location>
        <begin position="187"/>
        <end position="209"/>
    </location>
</feature>
<dbReference type="GO" id="GO:0016020">
    <property type="term" value="C:membrane"/>
    <property type="evidence" value="ECO:0007669"/>
    <property type="project" value="UniProtKB-SubCell"/>
</dbReference>
<evidence type="ECO:0000256" key="5">
    <source>
        <dbReference type="ARBA" id="ARBA00022989"/>
    </source>
</evidence>
<sequence length="219" mass="24693">MFLSRCLLLIVGLSVIGKSCGIYYFLKEGQTKCYIVDEPDDTLVLVKYKNHDAGLNPIVGAVTPGTLPPVEMWVEELSQGVELYNGIAQREGSFQFNTIGECKVCFTIPSEAGWLGTQRSFKLESYIEIGEDAIDYDEMAKVEHMTAIEVEMRKLDETTRGIRKELQFQRAREAAFRNTSESTNSRVAWWSLFTTGLIVALSIAQVVILKSFFKKKKLV</sequence>
<organism evidence="10">
    <name type="scientific">Spongospora subterranea</name>
    <dbReference type="NCBI Taxonomy" id="70186"/>
    <lineage>
        <taxon>Eukaryota</taxon>
        <taxon>Sar</taxon>
        <taxon>Rhizaria</taxon>
        <taxon>Endomyxa</taxon>
        <taxon>Phytomyxea</taxon>
        <taxon>Plasmodiophorida</taxon>
        <taxon>Plasmodiophoridae</taxon>
        <taxon>Spongospora</taxon>
    </lineage>
</organism>
<feature type="domain" description="GOLD" evidence="9">
    <location>
        <begin position="21"/>
        <end position="214"/>
    </location>
</feature>
<dbReference type="AlphaFoldDB" id="A0A0H5RK26"/>
<protein>
    <recommendedName>
        <fullName evidence="9">GOLD domain-containing protein</fullName>
    </recommendedName>
</protein>
<evidence type="ECO:0000256" key="1">
    <source>
        <dbReference type="ARBA" id="ARBA00004479"/>
    </source>
</evidence>
<dbReference type="InterPro" id="IPR009038">
    <property type="entry name" value="GOLD_dom"/>
</dbReference>
<reference evidence="10" key="1">
    <citation type="submission" date="2015-04" db="EMBL/GenBank/DDBJ databases">
        <title>The genome sequence of the plant pathogenic Rhizarian Plasmodiophora brassicae reveals insights in its biotrophic life cycle and the origin of chitin synthesis.</title>
        <authorList>
            <person name="Schwelm A."/>
            <person name="Fogelqvist J."/>
            <person name="Knaust A."/>
            <person name="Julke S."/>
            <person name="Lilja T."/>
            <person name="Dhandapani V."/>
            <person name="Bonilla-Rosso G."/>
            <person name="Karlsson M."/>
            <person name="Shevchenko A."/>
            <person name="Choi S.R."/>
            <person name="Kim H.G."/>
            <person name="Park J.Y."/>
            <person name="Lim Y.P."/>
            <person name="Ludwig-Muller J."/>
            <person name="Dixelius C."/>
        </authorList>
    </citation>
    <scope>NUCLEOTIDE SEQUENCE</scope>
    <source>
        <tissue evidence="10">Potato root galls</tissue>
    </source>
</reference>
<evidence type="ECO:0000256" key="7">
    <source>
        <dbReference type="SAM" id="Phobius"/>
    </source>
</evidence>
<evidence type="ECO:0000256" key="8">
    <source>
        <dbReference type="SAM" id="SignalP"/>
    </source>
</evidence>
<proteinExistence type="inferred from homology"/>
<keyword evidence="4 8" id="KW-0732">Signal</keyword>
<keyword evidence="3 7" id="KW-0812">Transmembrane</keyword>
<name>A0A0H5RK26_9EUKA</name>
<comment type="similarity">
    <text evidence="2">Belongs to the EMP24/GP25L family.</text>
</comment>
<evidence type="ECO:0000313" key="10">
    <source>
        <dbReference type="EMBL" id="CRZ09079.1"/>
    </source>
</evidence>
<comment type="subcellular location">
    <subcellularLocation>
        <location evidence="1">Membrane</location>
        <topology evidence="1">Single-pass type I membrane protein</topology>
    </subcellularLocation>
</comment>
<dbReference type="InterPro" id="IPR015720">
    <property type="entry name" value="Emp24-like"/>
</dbReference>
<evidence type="ECO:0000256" key="4">
    <source>
        <dbReference type="ARBA" id="ARBA00022729"/>
    </source>
</evidence>
<dbReference type="Pfam" id="PF01105">
    <property type="entry name" value="EMP24_GP25L"/>
    <property type="match status" value="1"/>
</dbReference>
<feature type="signal peptide" evidence="8">
    <location>
        <begin position="1"/>
        <end position="21"/>
    </location>
</feature>
<keyword evidence="5 7" id="KW-1133">Transmembrane helix</keyword>
<accession>A0A0H5RK26</accession>
<feature type="chain" id="PRO_5005224063" description="GOLD domain-containing protein" evidence="8">
    <location>
        <begin position="22"/>
        <end position="219"/>
    </location>
</feature>
<evidence type="ECO:0000256" key="3">
    <source>
        <dbReference type="ARBA" id="ARBA00022692"/>
    </source>
</evidence>